<reference evidence="1" key="1">
    <citation type="submission" date="2021-01" db="EMBL/GenBank/DDBJ databases">
        <authorList>
            <person name="Corre E."/>
            <person name="Pelletier E."/>
            <person name="Niang G."/>
            <person name="Scheremetjew M."/>
            <person name="Finn R."/>
            <person name="Kale V."/>
            <person name="Holt S."/>
            <person name="Cochrane G."/>
            <person name="Meng A."/>
            <person name="Brown T."/>
            <person name="Cohen L."/>
        </authorList>
    </citation>
    <scope>NUCLEOTIDE SEQUENCE</scope>
    <source>
        <strain evidence="1">CCMP3346</strain>
    </source>
</reference>
<dbReference type="AlphaFoldDB" id="A0A7S1P253"/>
<name>A0A7S1P253_9ALVE</name>
<accession>A0A7S1P253</accession>
<proteinExistence type="predicted"/>
<dbReference type="EMBL" id="HBGB01021270">
    <property type="protein sequence ID" value="CAD9057222.1"/>
    <property type="molecule type" value="Transcribed_RNA"/>
</dbReference>
<sequence length="125" mass="14128">MDMIRPSIRRVVPSTLPSRGPSMPSYVCARATTLLPSLTVLRIAAGVGAMGMTLREWSMLLLRPKKLAARADRGKMKKQYYNMRHKHGYYYNWLGQNPDCIGRYHAPRGGPGGPIFRGPRHSKFK</sequence>
<gene>
    <name evidence="1" type="ORF">VBRA1451_LOCUS12288</name>
</gene>
<organism evidence="1">
    <name type="scientific">Vitrella brassicaformis</name>
    <dbReference type="NCBI Taxonomy" id="1169539"/>
    <lineage>
        <taxon>Eukaryota</taxon>
        <taxon>Sar</taxon>
        <taxon>Alveolata</taxon>
        <taxon>Colpodellida</taxon>
        <taxon>Vitrellaceae</taxon>
        <taxon>Vitrella</taxon>
    </lineage>
</organism>
<evidence type="ECO:0000313" key="1">
    <source>
        <dbReference type="EMBL" id="CAD9057222.1"/>
    </source>
</evidence>
<protein>
    <submittedName>
        <fullName evidence="1">Uncharacterized protein</fullName>
    </submittedName>
</protein>